<name>A0A2W1N4E9_PAEXE</name>
<dbReference type="OrthoDB" id="2628951at2"/>
<organism evidence="1 2">
    <name type="scientific">Paenibacillus xerothermodurans</name>
    <dbReference type="NCBI Taxonomy" id="1977292"/>
    <lineage>
        <taxon>Bacteria</taxon>
        <taxon>Bacillati</taxon>
        <taxon>Bacillota</taxon>
        <taxon>Bacilli</taxon>
        <taxon>Bacillales</taxon>
        <taxon>Paenibacillaceae</taxon>
        <taxon>Paenibacillus</taxon>
    </lineage>
</organism>
<dbReference type="RefSeq" id="WP_089201176.1">
    <property type="nucleotide sequence ID" value="NZ_NHRJ02000014.1"/>
</dbReference>
<accession>A0A2W1N4E9</accession>
<evidence type="ECO:0000313" key="1">
    <source>
        <dbReference type="EMBL" id="PZE19629.1"/>
    </source>
</evidence>
<reference evidence="1" key="1">
    <citation type="submission" date="2018-06" db="EMBL/GenBank/DDBJ databases">
        <title>Paenibacillus xerothermodurans sp. nov. an extremely dry heat resistant spore forming bacterium isolated from the soil of Cape Canaveral, Florida.</title>
        <authorList>
            <person name="Seuylemezian A."/>
            <person name="Kaur N."/>
            <person name="Patil P."/>
            <person name="Patil P."/>
            <person name="Mayilraj S."/>
            <person name="Vaishampayan P."/>
        </authorList>
    </citation>
    <scope>NUCLEOTIDE SEQUENCE [LARGE SCALE GENOMIC DNA]</scope>
    <source>
        <strain evidence="1">ATCC 27380</strain>
    </source>
</reference>
<dbReference type="Proteomes" id="UP000214746">
    <property type="component" value="Unassembled WGS sequence"/>
</dbReference>
<dbReference type="EMBL" id="NHRJ02000014">
    <property type="protein sequence ID" value="PZE19629.1"/>
    <property type="molecule type" value="Genomic_DNA"/>
</dbReference>
<keyword evidence="2" id="KW-1185">Reference proteome</keyword>
<protein>
    <submittedName>
        <fullName evidence="1">Uncharacterized protein</fullName>
    </submittedName>
</protein>
<proteinExistence type="predicted"/>
<evidence type="ECO:0000313" key="2">
    <source>
        <dbReference type="Proteomes" id="UP000214746"/>
    </source>
</evidence>
<sequence>MKEETVVAGRVAYDVENREWVMYVEDKFVPMEQLFGAVDSELDRQGLPQLRVGDELVVLLRRNKQ</sequence>
<comment type="caution">
    <text evidence="1">The sequence shown here is derived from an EMBL/GenBank/DDBJ whole genome shotgun (WGS) entry which is preliminary data.</text>
</comment>
<dbReference type="AlphaFoldDB" id="A0A2W1N4E9"/>
<gene>
    <name evidence="1" type="ORF">CBW46_016915</name>
</gene>